<accession>A0A5C2SJC4</accession>
<dbReference type="AlphaFoldDB" id="A0A5C2SJC4"/>
<dbReference type="OrthoDB" id="93019at2759"/>
<name>A0A5C2SJC4_9APHY</name>
<evidence type="ECO:0000313" key="2">
    <source>
        <dbReference type="Proteomes" id="UP000313359"/>
    </source>
</evidence>
<evidence type="ECO:0000313" key="1">
    <source>
        <dbReference type="EMBL" id="RPD63945.1"/>
    </source>
</evidence>
<dbReference type="EMBL" id="ML122255">
    <property type="protein sequence ID" value="RPD63945.1"/>
    <property type="molecule type" value="Genomic_DNA"/>
</dbReference>
<sequence>MLIIASYVAHDFDLPDPLSEFMVGLTDNFSLDSLILNGALRGWGMDSSWRNKNENRAAVTFLMTVNSGLHAVPGSVLLSANTRHETLAKFLQETWERIRLRAQAILSARTAEEESELRQLADDIVKDKYKISHFMIDKCLAELHAIKQAVFPSAYIRLCQFHIIQALTRLDCDNGDRGAPMRISLDIKYQIVYHFRTMQRCRTWKEWPEARNVFLKYLEDVERCRKQLDYLRQYFITNWFTEDWIPLFTDIGMPSDQTRDGPWNTNNWLERAFRTFDAVFLEHRANKRIDRLAVIILNDFLPFYRIWQPEDQAHNRAILDLNHQAYLMWTNNLVTPMDSSDVTKKTIFRVVSPAYVPCPLRIGNS</sequence>
<gene>
    <name evidence="1" type="ORF">L227DRAFT_496300</name>
</gene>
<protein>
    <recommendedName>
        <fullName evidence="3">MULE transposase domain-containing protein</fullName>
    </recommendedName>
</protein>
<organism evidence="1 2">
    <name type="scientific">Lentinus tigrinus ALCF2SS1-6</name>
    <dbReference type="NCBI Taxonomy" id="1328759"/>
    <lineage>
        <taxon>Eukaryota</taxon>
        <taxon>Fungi</taxon>
        <taxon>Dikarya</taxon>
        <taxon>Basidiomycota</taxon>
        <taxon>Agaricomycotina</taxon>
        <taxon>Agaricomycetes</taxon>
        <taxon>Polyporales</taxon>
        <taxon>Polyporaceae</taxon>
        <taxon>Lentinus</taxon>
    </lineage>
</organism>
<reference evidence="1" key="1">
    <citation type="journal article" date="2018" name="Genome Biol. Evol.">
        <title>Genomics and development of Lentinus tigrinus, a white-rot wood-decaying mushroom with dimorphic fruiting bodies.</title>
        <authorList>
            <person name="Wu B."/>
            <person name="Xu Z."/>
            <person name="Knudson A."/>
            <person name="Carlson A."/>
            <person name="Chen N."/>
            <person name="Kovaka S."/>
            <person name="LaButti K."/>
            <person name="Lipzen A."/>
            <person name="Pennachio C."/>
            <person name="Riley R."/>
            <person name="Schakwitz W."/>
            <person name="Umezawa K."/>
            <person name="Ohm R.A."/>
            <person name="Grigoriev I.V."/>
            <person name="Nagy L.G."/>
            <person name="Gibbons J."/>
            <person name="Hibbett D."/>
        </authorList>
    </citation>
    <scope>NUCLEOTIDE SEQUENCE [LARGE SCALE GENOMIC DNA]</scope>
    <source>
        <strain evidence="1">ALCF2SS1-6</strain>
    </source>
</reference>
<dbReference type="STRING" id="1328759.A0A5C2SJC4"/>
<dbReference type="Proteomes" id="UP000313359">
    <property type="component" value="Unassembled WGS sequence"/>
</dbReference>
<evidence type="ECO:0008006" key="3">
    <source>
        <dbReference type="Google" id="ProtNLM"/>
    </source>
</evidence>
<proteinExistence type="predicted"/>
<keyword evidence="2" id="KW-1185">Reference proteome</keyword>